<name>T0BX58_ALIAG</name>
<accession>T0BX58</accession>
<evidence type="ECO:0000259" key="1">
    <source>
        <dbReference type="Pfam" id="PF11799"/>
    </source>
</evidence>
<dbReference type="InterPro" id="IPR036775">
    <property type="entry name" value="DNA_pol_Y-fam_lit_finger_sf"/>
</dbReference>
<evidence type="ECO:0000313" key="3">
    <source>
        <dbReference type="Proteomes" id="UP000829401"/>
    </source>
</evidence>
<accession>A0A9E6ZHZ7</accession>
<dbReference type="KEGG" id="aaco:K1I37_02350"/>
<dbReference type="eggNOG" id="COG0389">
    <property type="taxonomic scope" value="Bacteria"/>
</dbReference>
<feature type="domain" description="DNA polymerase Y-family little finger" evidence="1">
    <location>
        <begin position="2"/>
        <end position="62"/>
    </location>
</feature>
<keyword evidence="3" id="KW-1185">Reference proteome</keyword>
<dbReference type="EMBL" id="CP080467">
    <property type="protein sequence ID" value="UNO49413.1"/>
    <property type="molecule type" value="Genomic_DNA"/>
</dbReference>
<dbReference type="Gene3D" id="3.30.1490.100">
    <property type="entry name" value="DNA polymerase, Y-family, little finger domain"/>
    <property type="match status" value="1"/>
</dbReference>
<dbReference type="STRING" id="1356854.N007_21495"/>
<dbReference type="RefSeq" id="WP_021295812.1">
    <property type="nucleotide sequence ID" value="NZ_AURB01000108.1"/>
</dbReference>
<dbReference type="GO" id="GO:0006281">
    <property type="term" value="P:DNA repair"/>
    <property type="evidence" value="ECO:0007669"/>
    <property type="project" value="InterPro"/>
</dbReference>
<dbReference type="Proteomes" id="UP000829401">
    <property type="component" value="Chromosome"/>
</dbReference>
<dbReference type="InterPro" id="IPR017961">
    <property type="entry name" value="DNA_pol_Y-fam_little_finger"/>
</dbReference>
<evidence type="ECO:0000313" key="2">
    <source>
        <dbReference type="EMBL" id="UNO49413.1"/>
    </source>
</evidence>
<dbReference type="Pfam" id="PF11799">
    <property type="entry name" value="IMS_C"/>
    <property type="match status" value="1"/>
</dbReference>
<gene>
    <name evidence="2" type="ORF">K1I37_02350</name>
</gene>
<proteinExistence type="predicted"/>
<sequence length="62" mass="7259">MVILELLDEVCYRLRRANQHGRRVGLGVTYERMEGGFWKAKTLSRHTNSPEELYPELLALLE</sequence>
<organism evidence="2 3">
    <name type="scientific">Alicyclobacillus acidoterrestris (strain ATCC 49025 / DSM 3922 / CIP 106132 / NCIMB 13137 / GD3B)</name>
    <dbReference type="NCBI Taxonomy" id="1356854"/>
    <lineage>
        <taxon>Bacteria</taxon>
        <taxon>Bacillati</taxon>
        <taxon>Bacillota</taxon>
        <taxon>Bacilli</taxon>
        <taxon>Bacillales</taxon>
        <taxon>Alicyclobacillaceae</taxon>
        <taxon>Alicyclobacillus</taxon>
    </lineage>
</organism>
<dbReference type="GO" id="GO:0003684">
    <property type="term" value="F:damaged DNA binding"/>
    <property type="evidence" value="ECO:0007669"/>
    <property type="project" value="InterPro"/>
</dbReference>
<dbReference type="SUPFAM" id="SSF100879">
    <property type="entry name" value="Lesion bypass DNA polymerase (Y-family), little finger domain"/>
    <property type="match status" value="1"/>
</dbReference>
<reference evidence="3" key="1">
    <citation type="journal article" date="2022" name="G3 (Bethesda)">
        <title>Unveiling the complete genome sequence of Alicyclobacillus acidoterrestris DSM 3922T, a taint-producing strain.</title>
        <authorList>
            <person name="Leonardo I.C."/>
            <person name="Barreto Crespo M.T."/>
            <person name="Gaspar F.B."/>
        </authorList>
    </citation>
    <scope>NUCLEOTIDE SEQUENCE [LARGE SCALE GENOMIC DNA]</scope>
    <source>
        <strain evidence="3">DSM 3922</strain>
    </source>
</reference>
<dbReference type="AlphaFoldDB" id="T0BX58"/>
<protein>
    <recommendedName>
        <fullName evidence="1">DNA polymerase Y-family little finger domain-containing protein</fullName>
    </recommendedName>
</protein>